<dbReference type="Pfam" id="PF06892">
    <property type="entry name" value="Phage_CP76"/>
    <property type="match status" value="1"/>
</dbReference>
<dbReference type="InterPro" id="IPR009679">
    <property type="entry name" value="Phage_186_CII-like"/>
</dbReference>
<evidence type="ECO:0000313" key="1">
    <source>
        <dbReference type="EMBL" id="AWL12791.1"/>
    </source>
</evidence>
<proteinExistence type="predicted"/>
<dbReference type="GO" id="GO:0003677">
    <property type="term" value="F:DNA binding"/>
    <property type="evidence" value="ECO:0007669"/>
    <property type="project" value="InterPro"/>
</dbReference>
<dbReference type="Proteomes" id="UP000245728">
    <property type="component" value="Chromosome"/>
</dbReference>
<reference evidence="1 2" key="1">
    <citation type="submission" date="2018-05" db="EMBL/GenBank/DDBJ databases">
        <title>Salinimonas sp. HMF8227 Genome sequencing and assembly.</title>
        <authorList>
            <person name="Kang H."/>
            <person name="Kang J."/>
            <person name="Cha I."/>
            <person name="Kim H."/>
            <person name="Joh K."/>
        </authorList>
    </citation>
    <scope>NUCLEOTIDE SEQUENCE [LARGE SCALE GENOMIC DNA]</scope>
    <source>
        <strain evidence="1 2">HMF8227</strain>
    </source>
</reference>
<dbReference type="RefSeq" id="WP_109340335.1">
    <property type="nucleotide sequence ID" value="NZ_CP029347.1"/>
</dbReference>
<gene>
    <name evidence="1" type="ORF">HMF8227_02339</name>
</gene>
<dbReference type="EMBL" id="CP029347">
    <property type="protein sequence ID" value="AWL12791.1"/>
    <property type="molecule type" value="Genomic_DNA"/>
</dbReference>
<sequence length="161" mass="18245">MMDRSRVAPVERAAYDFVRRKGARYFETLLGKKPNVLSNEVNPNTPTHKLGLLDSLLMQLDTSDFSILHTCNHVCGFQAVALGRNFHDTSDMELLNRYSNWHAEIGDVNRELNSALADGDISAKEYERIEREFFEAIAAGFEFLARARHLVPELTPEVPHG</sequence>
<dbReference type="OrthoDB" id="5916350at2"/>
<organism evidence="1 2">
    <name type="scientific">Saliniradius amylolyticus</name>
    <dbReference type="NCBI Taxonomy" id="2183582"/>
    <lineage>
        <taxon>Bacteria</taxon>
        <taxon>Pseudomonadati</taxon>
        <taxon>Pseudomonadota</taxon>
        <taxon>Gammaproteobacteria</taxon>
        <taxon>Alteromonadales</taxon>
        <taxon>Alteromonadaceae</taxon>
        <taxon>Saliniradius</taxon>
    </lineage>
</organism>
<evidence type="ECO:0000313" key="2">
    <source>
        <dbReference type="Proteomes" id="UP000245728"/>
    </source>
</evidence>
<accession>A0A2S2E558</accession>
<dbReference type="KEGG" id="salh:HMF8227_02339"/>
<protein>
    <submittedName>
        <fullName evidence="1">Uncharacterized protein</fullName>
    </submittedName>
</protein>
<dbReference type="AlphaFoldDB" id="A0A2S2E558"/>
<name>A0A2S2E558_9ALTE</name>
<keyword evidence="2" id="KW-1185">Reference proteome</keyword>